<feature type="transmembrane region" description="Helical" evidence="5">
    <location>
        <begin position="14"/>
        <end position="33"/>
    </location>
</feature>
<dbReference type="Proteomes" id="UP000505355">
    <property type="component" value="Chromosome"/>
</dbReference>
<feature type="transmembrane region" description="Helical" evidence="5">
    <location>
        <begin position="71"/>
        <end position="93"/>
    </location>
</feature>
<dbReference type="InterPro" id="IPR004358">
    <property type="entry name" value="Sig_transdc_His_kin-like_C"/>
</dbReference>
<organism evidence="7 8">
    <name type="scientific">Mucilaginibacter mali</name>
    <dbReference type="NCBI Taxonomy" id="2740462"/>
    <lineage>
        <taxon>Bacteria</taxon>
        <taxon>Pseudomonadati</taxon>
        <taxon>Bacteroidota</taxon>
        <taxon>Sphingobacteriia</taxon>
        <taxon>Sphingobacteriales</taxon>
        <taxon>Sphingobacteriaceae</taxon>
        <taxon>Mucilaginibacter</taxon>
    </lineage>
</organism>
<keyword evidence="3" id="KW-0597">Phosphoprotein</keyword>
<dbReference type="Gene3D" id="1.10.287.130">
    <property type="match status" value="1"/>
</dbReference>
<comment type="catalytic activity">
    <reaction evidence="1">
        <text>ATP + protein L-histidine = ADP + protein N-phospho-L-histidine.</text>
        <dbReference type="EC" id="2.7.13.3"/>
    </reaction>
</comment>
<dbReference type="SUPFAM" id="SSF55874">
    <property type="entry name" value="ATPase domain of HSP90 chaperone/DNA topoisomerase II/histidine kinase"/>
    <property type="match status" value="1"/>
</dbReference>
<dbReference type="PANTHER" id="PTHR43065">
    <property type="entry name" value="SENSOR HISTIDINE KINASE"/>
    <property type="match status" value="1"/>
</dbReference>
<dbReference type="InterPro" id="IPR036097">
    <property type="entry name" value="HisK_dim/P_sf"/>
</dbReference>
<evidence type="ECO:0000313" key="7">
    <source>
        <dbReference type="EMBL" id="QKJ33084.1"/>
    </source>
</evidence>
<keyword evidence="4" id="KW-0175">Coiled coil</keyword>
<feature type="transmembrane region" description="Helical" evidence="5">
    <location>
        <begin position="180"/>
        <end position="203"/>
    </location>
</feature>
<evidence type="ECO:0000256" key="5">
    <source>
        <dbReference type="SAM" id="Phobius"/>
    </source>
</evidence>
<dbReference type="KEGG" id="mmab:HQ865_06215"/>
<dbReference type="PROSITE" id="PS50109">
    <property type="entry name" value="HIS_KIN"/>
    <property type="match status" value="1"/>
</dbReference>
<dbReference type="SUPFAM" id="SSF47384">
    <property type="entry name" value="Homodimeric domain of signal transducing histidine kinase"/>
    <property type="match status" value="1"/>
</dbReference>
<dbReference type="CDD" id="cd00082">
    <property type="entry name" value="HisKA"/>
    <property type="match status" value="1"/>
</dbReference>
<dbReference type="InterPro" id="IPR005467">
    <property type="entry name" value="His_kinase_dom"/>
</dbReference>
<keyword evidence="5" id="KW-0472">Membrane</keyword>
<dbReference type="InterPro" id="IPR003594">
    <property type="entry name" value="HATPase_dom"/>
</dbReference>
<accession>A0A7D4QGG3</accession>
<dbReference type="Pfam" id="PF07695">
    <property type="entry name" value="7TMR-DISM_7TM"/>
    <property type="match status" value="1"/>
</dbReference>
<feature type="transmembrane region" description="Helical" evidence="5">
    <location>
        <begin position="151"/>
        <end position="174"/>
    </location>
</feature>
<evidence type="ECO:0000256" key="2">
    <source>
        <dbReference type="ARBA" id="ARBA00012438"/>
    </source>
</evidence>
<keyword evidence="8" id="KW-1185">Reference proteome</keyword>
<evidence type="ECO:0000256" key="1">
    <source>
        <dbReference type="ARBA" id="ARBA00000085"/>
    </source>
</evidence>
<evidence type="ECO:0000259" key="6">
    <source>
        <dbReference type="PROSITE" id="PS50109"/>
    </source>
</evidence>
<name>A0A7D4QGG3_9SPHI</name>
<keyword evidence="5" id="KW-1133">Transmembrane helix</keyword>
<dbReference type="InterPro" id="IPR003661">
    <property type="entry name" value="HisK_dim/P_dom"/>
</dbReference>
<dbReference type="SMART" id="SM00387">
    <property type="entry name" value="HATPase_c"/>
    <property type="match status" value="1"/>
</dbReference>
<protein>
    <recommendedName>
        <fullName evidence="2">histidine kinase</fullName>
        <ecNumber evidence="2">2.7.13.3</ecNumber>
    </recommendedName>
</protein>
<proteinExistence type="predicted"/>
<feature type="domain" description="Histidine kinase" evidence="6">
    <location>
        <begin position="285"/>
        <end position="523"/>
    </location>
</feature>
<feature type="transmembrane region" description="Helical" evidence="5">
    <location>
        <begin position="124"/>
        <end position="144"/>
    </location>
</feature>
<dbReference type="EMBL" id="CP054139">
    <property type="protein sequence ID" value="QKJ33084.1"/>
    <property type="molecule type" value="Genomic_DNA"/>
</dbReference>
<dbReference type="PANTHER" id="PTHR43065:SF42">
    <property type="entry name" value="TWO-COMPONENT SENSOR PPRA"/>
    <property type="match status" value="1"/>
</dbReference>
<dbReference type="Pfam" id="PF02518">
    <property type="entry name" value="HATPase_c"/>
    <property type="match status" value="1"/>
</dbReference>
<evidence type="ECO:0000313" key="8">
    <source>
        <dbReference type="Proteomes" id="UP000505355"/>
    </source>
</evidence>
<feature type="coiled-coil region" evidence="4">
    <location>
        <begin position="213"/>
        <end position="276"/>
    </location>
</feature>
<evidence type="ECO:0000256" key="4">
    <source>
        <dbReference type="SAM" id="Coils"/>
    </source>
</evidence>
<evidence type="ECO:0000256" key="3">
    <source>
        <dbReference type="ARBA" id="ARBA00022553"/>
    </source>
</evidence>
<dbReference type="GO" id="GO:0000155">
    <property type="term" value="F:phosphorelay sensor kinase activity"/>
    <property type="evidence" value="ECO:0007669"/>
    <property type="project" value="InterPro"/>
</dbReference>
<gene>
    <name evidence="7" type="ORF">HQ865_06215</name>
</gene>
<sequence length="523" mass="58319">MFNTRLNRNANRSFVFGVFFILTILHFAIYLAYKSRKLNFYLACFTFLQSLTFIDGLMVNWRSNGLYEFSRALFCAAAPATFAYLLFMVYGLFGYSRPPWVKWLAYLAPLITVLQFFASFGEAVLIWYAVIIYGITIYVAIRALSDNKSGAVLFLIGQVTAFVFYCSFNLNSYYLGLIPFVGQLVLIDMAFLPPAIVISVLLAREFAQNNFSLQLQLKQVEELSAKNMEQEQEKQQILASQNELLEQQVNERTSELNRSLTNLKAAQAQLIQAEKMASLGELTAGIAHEIQNPLNFVNNFSEVSIELLSEMGEELDKGDVEEAKAISTDLKQNLQKINQHGKRADGIVKGMLEHSRAGSGERQLTDINQLADEFLKLAYHGMRAKDKDFNAGIVTNFAENLPKANIVQQDIGRVLLNLFNNAFYAVNEKKKTEGDGYTPQVTITTFTPPLGGWGAIVRDNGNGIPDAIKDKIMQPFFTTKPTGQGTGLGLSISYDIVVKGHGGKIEVQSREGEGSEFVVQIPG</sequence>
<dbReference type="EC" id="2.7.13.3" evidence="2"/>
<dbReference type="Pfam" id="PF00512">
    <property type="entry name" value="HisKA"/>
    <property type="match status" value="1"/>
</dbReference>
<dbReference type="PRINTS" id="PR00344">
    <property type="entry name" value="BCTRLSENSOR"/>
</dbReference>
<dbReference type="InterPro" id="IPR036890">
    <property type="entry name" value="HATPase_C_sf"/>
</dbReference>
<reference evidence="7 8" key="1">
    <citation type="submission" date="2020-05" db="EMBL/GenBank/DDBJ databases">
        <title>Mucilaginibacter mali sp. nov.</title>
        <authorList>
            <person name="Kim H.S."/>
            <person name="Lee K.C."/>
            <person name="Suh M.K."/>
            <person name="Kim J.-S."/>
            <person name="Han K.-I."/>
            <person name="Eom M.K."/>
            <person name="Shin Y.K."/>
            <person name="Lee J.-S."/>
        </authorList>
    </citation>
    <scope>NUCLEOTIDE SEQUENCE [LARGE SCALE GENOMIC DNA]</scope>
    <source>
        <strain evidence="7 8">G2-14</strain>
    </source>
</reference>
<keyword evidence="5" id="KW-0812">Transmembrane</keyword>
<dbReference type="SMART" id="SM00388">
    <property type="entry name" value="HisKA"/>
    <property type="match status" value="1"/>
</dbReference>
<dbReference type="Gene3D" id="3.30.565.10">
    <property type="entry name" value="Histidine kinase-like ATPase, C-terminal domain"/>
    <property type="match status" value="1"/>
</dbReference>
<dbReference type="AlphaFoldDB" id="A0A7D4QGG3"/>
<feature type="transmembrane region" description="Helical" evidence="5">
    <location>
        <begin position="40"/>
        <end position="59"/>
    </location>
</feature>
<dbReference type="InterPro" id="IPR011623">
    <property type="entry name" value="7TMR_DISM_rcpt_extracell_dom1"/>
</dbReference>
<feature type="transmembrane region" description="Helical" evidence="5">
    <location>
        <begin position="100"/>
        <end position="118"/>
    </location>
</feature>